<keyword evidence="6 12" id="KW-0347">Helicase</keyword>
<dbReference type="EMBL" id="MFJL01000022">
    <property type="protein sequence ID" value="OGG15564.1"/>
    <property type="molecule type" value="Genomic_DNA"/>
</dbReference>
<proteinExistence type="inferred from homology"/>
<keyword evidence="8 12" id="KW-0238">DNA-binding</keyword>
<dbReference type="InterPro" id="IPR003593">
    <property type="entry name" value="AAA+_ATPase"/>
</dbReference>
<dbReference type="Gene3D" id="3.40.50.300">
    <property type="entry name" value="P-loop containing nucleotide triphosphate hydrolases"/>
    <property type="match status" value="1"/>
</dbReference>
<dbReference type="Pfam" id="PF03796">
    <property type="entry name" value="DnaB_C"/>
    <property type="match status" value="1"/>
</dbReference>
<gene>
    <name evidence="14" type="ORF">A3D77_02605</name>
</gene>
<dbReference type="InterPro" id="IPR007693">
    <property type="entry name" value="DNA_helicase_DnaB-like_N"/>
</dbReference>
<evidence type="ECO:0000256" key="5">
    <source>
        <dbReference type="ARBA" id="ARBA00022801"/>
    </source>
</evidence>
<dbReference type="PANTHER" id="PTHR30153">
    <property type="entry name" value="REPLICATIVE DNA HELICASE DNAB"/>
    <property type="match status" value="1"/>
</dbReference>
<keyword evidence="7 12" id="KW-0067">ATP-binding</keyword>
<evidence type="ECO:0000256" key="9">
    <source>
        <dbReference type="ARBA" id="ARBA00023235"/>
    </source>
</evidence>
<evidence type="ECO:0000256" key="11">
    <source>
        <dbReference type="NCBIfam" id="TIGR00665"/>
    </source>
</evidence>
<dbReference type="Gene3D" id="1.10.860.10">
    <property type="entry name" value="DNAb Helicase, Chain A"/>
    <property type="match status" value="1"/>
</dbReference>
<dbReference type="FunFam" id="1.10.860.10:FF:000001">
    <property type="entry name" value="Replicative DNA helicase"/>
    <property type="match status" value="1"/>
</dbReference>
<dbReference type="EC" id="5.6.2.3" evidence="11 12"/>
<evidence type="ECO:0000313" key="15">
    <source>
        <dbReference type="Proteomes" id="UP000176923"/>
    </source>
</evidence>
<dbReference type="GO" id="GO:1990077">
    <property type="term" value="C:primosome complex"/>
    <property type="evidence" value="ECO:0007669"/>
    <property type="project" value="UniProtKB-UniRule"/>
</dbReference>
<dbReference type="Proteomes" id="UP000176923">
    <property type="component" value="Unassembled WGS sequence"/>
</dbReference>
<evidence type="ECO:0000313" key="14">
    <source>
        <dbReference type="EMBL" id="OGG15564.1"/>
    </source>
</evidence>
<dbReference type="CDD" id="cd00984">
    <property type="entry name" value="DnaB_C"/>
    <property type="match status" value="1"/>
</dbReference>
<feature type="domain" description="SF4 helicase" evidence="13">
    <location>
        <begin position="176"/>
        <end position="441"/>
    </location>
</feature>
<comment type="caution">
    <text evidence="14">The sequence shown here is derived from an EMBL/GenBank/DDBJ whole genome shotgun (WGS) entry which is preliminary data.</text>
</comment>
<keyword evidence="9" id="KW-0413">Isomerase</keyword>
<dbReference type="InterPro" id="IPR027417">
    <property type="entry name" value="P-loop_NTPase"/>
</dbReference>
<dbReference type="SUPFAM" id="SSF48024">
    <property type="entry name" value="N-terminal domain of DnaB helicase"/>
    <property type="match status" value="1"/>
</dbReference>
<dbReference type="PANTHER" id="PTHR30153:SF2">
    <property type="entry name" value="REPLICATIVE DNA HELICASE"/>
    <property type="match status" value="1"/>
</dbReference>
<evidence type="ECO:0000256" key="2">
    <source>
        <dbReference type="ARBA" id="ARBA00022515"/>
    </source>
</evidence>
<evidence type="ECO:0000256" key="1">
    <source>
        <dbReference type="ARBA" id="ARBA00008428"/>
    </source>
</evidence>
<evidence type="ECO:0000256" key="8">
    <source>
        <dbReference type="ARBA" id="ARBA00023125"/>
    </source>
</evidence>
<evidence type="ECO:0000256" key="3">
    <source>
        <dbReference type="ARBA" id="ARBA00022705"/>
    </source>
</evidence>
<dbReference type="AlphaFoldDB" id="A0A1F5ZTB3"/>
<evidence type="ECO:0000256" key="10">
    <source>
        <dbReference type="ARBA" id="ARBA00048954"/>
    </source>
</evidence>
<dbReference type="InterPro" id="IPR036185">
    <property type="entry name" value="DNA_heli_DnaB-like_N_sf"/>
</dbReference>
<evidence type="ECO:0000256" key="7">
    <source>
        <dbReference type="ARBA" id="ARBA00022840"/>
    </source>
</evidence>
<dbReference type="GO" id="GO:0005829">
    <property type="term" value="C:cytosol"/>
    <property type="evidence" value="ECO:0007669"/>
    <property type="project" value="TreeGrafter"/>
</dbReference>
<dbReference type="GO" id="GO:0003677">
    <property type="term" value="F:DNA binding"/>
    <property type="evidence" value="ECO:0007669"/>
    <property type="project" value="UniProtKB-UniRule"/>
</dbReference>
<keyword evidence="2 12" id="KW-0639">Primosome</keyword>
<dbReference type="GO" id="GO:0006269">
    <property type="term" value="P:DNA replication, synthesis of primer"/>
    <property type="evidence" value="ECO:0007669"/>
    <property type="project" value="UniProtKB-UniRule"/>
</dbReference>
<evidence type="ECO:0000256" key="4">
    <source>
        <dbReference type="ARBA" id="ARBA00022741"/>
    </source>
</evidence>
<comment type="catalytic activity">
    <reaction evidence="10 12">
        <text>ATP + H2O = ADP + phosphate + H(+)</text>
        <dbReference type="Rhea" id="RHEA:13065"/>
        <dbReference type="ChEBI" id="CHEBI:15377"/>
        <dbReference type="ChEBI" id="CHEBI:15378"/>
        <dbReference type="ChEBI" id="CHEBI:30616"/>
        <dbReference type="ChEBI" id="CHEBI:43474"/>
        <dbReference type="ChEBI" id="CHEBI:456216"/>
        <dbReference type="EC" id="5.6.2.3"/>
    </reaction>
</comment>
<dbReference type="InterPro" id="IPR016136">
    <property type="entry name" value="DNA_helicase_N/primase_C"/>
</dbReference>
<keyword evidence="4 12" id="KW-0547">Nucleotide-binding</keyword>
<dbReference type="SUPFAM" id="SSF52540">
    <property type="entry name" value="P-loop containing nucleoside triphosphate hydrolases"/>
    <property type="match status" value="1"/>
</dbReference>
<dbReference type="InterPro" id="IPR007692">
    <property type="entry name" value="DNA_helicase_DnaB"/>
</dbReference>
<keyword evidence="3 12" id="KW-0235">DNA replication</keyword>
<dbReference type="STRING" id="1798382.A3D77_02605"/>
<dbReference type="PROSITE" id="PS51199">
    <property type="entry name" value="SF4_HELICASE"/>
    <property type="match status" value="1"/>
</dbReference>
<evidence type="ECO:0000256" key="12">
    <source>
        <dbReference type="RuleBase" id="RU362085"/>
    </source>
</evidence>
<dbReference type="NCBIfam" id="TIGR00665">
    <property type="entry name" value="DnaB"/>
    <property type="match status" value="1"/>
</dbReference>
<keyword evidence="5 12" id="KW-0378">Hydrolase</keyword>
<protein>
    <recommendedName>
        <fullName evidence="11 12">Replicative DNA helicase</fullName>
        <ecNumber evidence="11 12">5.6.2.3</ecNumber>
    </recommendedName>
</protein>
<evidence type="ECO:0000256" key="6">
    <source>
        <dbReference type="ARBA" id="ARBA00022806"/>
    </source>
</evidence>
<dbReference type="NCBIfam" id="NF004384">
    <property type="entry name" value="PRK05748.1"/>
    <property type="match status" value="1"/>
</dbReference>
<dbReference type="GO" id="GO:0016887">
    <property type="term" value="F:ATP hydrolysis activity"/>
    <property type="evidence" value="ECO:0007669"/>
    <property type="project" value="RHEA"/>
</dbReference>
<accession>A0A1F5ZTB3</accession>
<comment type="similarity">
    <text evidence="1 12">Belongs to the helicase family. DnaB subfamily.</text>
</comment>
<name>A0A1F5ZTB3_9BACT</name>
<dbReference type="SMART" id="SM00382">
    <property type="entry name" value="AAA"/>
    <property type="match status" value="1"/>
</dbReference>
<dbReference type="Pfam" id="PF00772">
    <property type="entry name" value="DnaB"/>
    <property type="match status" value="1"/>
</dbReference>
<evidence type="ECO:0000259" key="13">
    <source>
        <dbReference type="PROSITE" id="PS51199"/>
    </source>
</evidence>
<reference evidence="14 15" key="1">
    <citation type="journal article" date="2016" name="Nat. Commun.">
        <title>Thousands of microbial genomes shed light on interconnected biogeochemical processes in an aquifer system.</title>
        <authorList>
            <person name="Anantharaman K."/>
            <person name="Brown C.T."/>
            <person name="Hug L.A."/>
            <person name="Sharon I."/>
            <person name="Castelle C.J."/>
            <person name="Probst A.J."/>
            <person name="Thomas B.C."/>
            <person name="Singh A."/>
            <person name="Wilkins M.J."/>
            <person name="Karaoz U."/>
            <person name="Brodie E.L."/>
            <person name="Williams K.H."/>
            <person name="Hubbard S.S."/>
            <person name="Banfield J.F."/>
        </authorList>
    </citation>
    <scope>NUCLEOTIDE SEQUENCE [LARGE SCALE GENOMIC DNA]</scope>
</reference>
<dbReference type="InterPro" id="IPR007694">
    <property type="entry name" value="DNA_helicase_DnaB-like_C"/>
</dbReference>
<dbReference type="GO" id="GO:0005524">
    <property type="term" value="F:ATP binding"/>
    <property type="evidence" value="ECO:0007669"/>
    <property type="project" value="UniProtKB-UniRule"/>
</dbReference>
<dbReference type="GO" id="GO:0043139">
    <property type="term" value="F:5'-3' DNA helicase activity"/>
    <property type="evidence" value="ECO:0007669"/>
    <property type="project" value="UniProtKB-EC"/>
</dbReference>
<organism evidence="14 15">
    <name type="scientific">Candidatus Gottesmanbacteria bacterium RIFCSPHIGHO2_02_FULL_39_11</name>
    <dbReference type="NCBI Taxonomy" id="1798382"/>
    <lineage>
        <taxon>Bacteria</taxon>
        <taxon>Candidatus Gottesmaniibacteriota</taxon>
    </lineage>
</organism>
<comment type="function">
    <text evidence="12">The main replicative DNA helicase, it participates in initiation and elongation during chromosome replication. Travels ahead of the DNA replisome, separating dsDNA into templates for DNA synthesis. A processive ATP-dependent 5'-3' DNA helicase it has DNA-dependent ATPase activity.</text>
</comment>
<sequence length="450" mass="50361">MASPRIPPHDEQAESSILGAILIDREAISDIVDFLRPEYFYKDIHAYVYSAMLSLYEKREPIDIVTVTAELKKMGKYKDVGGAAFLTELTNAVPTSANTEHYGKIVSDHFVKRKLIEVSGSITDSAFDERKEAKEVLDDAESEVLAIAEHRSTHDFIPIKDALAESFERLDELHKRGSTMRGVPTGFSDLDFKLAGLQDANLIILAARPGTGKTAFALNIAQNISVRQKTTVGFFSLEMSKEELVDRLLVSQADVDAWRLKTGKLNEEDFARLSQAMGELAEAPLFIDDTPGLNIFEMRTKARRLVAAQKLKLIIVDYLQLVDAGTKRYESRVQEVSAISQSLKNLARELKIPVLALSQLSRAVEARGSKAPQLSDLRESGAIEQDADVVMFLYREDQNVENWDQQIIKLSIAKHRNGPTGEIDLIFKGDRVRFYNVDKKRDAEGTEVPF</sequence>